<dbReference type="GO" id="GO:0006355">
    <property type="term" value="P:regulation of DNA-templated transcription"/>
    <property type="evidence" value="ECO:0007669"/>
    <property type="project" value="InterPro"/>
</dbReference>
<dbReference type="Gene3D" id="1.10.10.10">
    <property type="entry name" value="Winged helix-like DNA-binding domain superfamily/Winged helix DNA-binding domain"/>
    <property type="match status" value="1"/>
</dbReference>
<keyword evidence="3" id="KW-0812">Transmembrane</keyword>
<organism evidence="5 6">
    <name type="scientific">Vibrio aquaticus</name>
    <dbReference type="NCBI Taxonomy" id="2496559"/>
    <lineage>
        <taxon>Bacteria</taxon>
        <taxon>Pseudomonadati</taxon>
        <taxon>Pseudomonadota</taxon>
        <taxon>Gammaproteobacteria</taxon>
        <taxon>Vibrionales</taxon>
        <taxon>Vibrionaceae</taxon>
        <taxon>Vibrio</taxon>
    </lineage>
</organism>
<evidence type="ECO:0000313" key="6">
    <source>
        <dbReference type="Proteomes" id="UP000268973"/>
    </source>
</evidence>
<keyword evidence="3" id="KW-0472">Membrane</keyword>
<name>A0A432D1U1_9VIBR</name>
<evidence type="ECO:0000256" key="2">
    <source>
        <dbReference type="PROSITE-ProRule" id="PRU01091"/>
    </source>
</evidence>
<evidence type="ECO:0000313" key="5">
    <source>
        <dbReference type="EMBL" id="RTZ17900.1"/>
    </source>
</evidence>
<dbReference type="InterPro" id="IPR016032">
    <property type="entry name" value="Sig_transdc_resp-reg_C-effctor"/>
</dbReference>
<dbReference type="SUPFAM" id="SSF46894">
    <property type="entry name" value="C-terminal effector domain of the bipartite response regulators"/>
    <property type="match status" value="1"/>
</dbReference>
<dbReference type="SMART" id="SM00862">
    <property type="entry name" value="Trans_reg_C"/>
    <property type="match status" value="1"/>
</dbReference>
<dbReference type="PROSITE" id="PS51755">
    <property type="entry name" value="OMPR_PHOB"/>
    <property type="match status" value="1"/>
</dbReference>
<evidence type="ECO:0000256" key="3">
    <source>
        <dbReference type="SAM" id="Phobius"/>
    </source>
</evidence>
<accession>A0A432D1U1</accession>
<keyword evidence="6" id="KW-1185">Reference proteome</keyword>
<keyword evidence="3" id="KW-1133">Transmembrane helix</keyword>
<dbReference type="GO" id="GO:0003677">
    <property type="term" value="F:DNA binding"/>
    <property type="evidence" value="ECO:0007669"/>
    <property type="project" value="UniProtKB-UniRule"/>
</dbReference>
<comment type="caution">
    <text evidence="5">The sequence shown here is derived from an EMBL/GenBank/DDBJ whole genome shotgun (WGS) entry which is preliminary data.</text>
</comment>
<dbReference type="Pfam" id="PF00486">
    <property type="entry name" value="Trans_reg_C"/>
    <property type="match status" value="1"/>
</dbReference>
<dbReference type="AlphaFoldDB" id="A0A432D1U1"/>
<evidence type="ECO:0000256" key="1">
    <source>
        <dbReference type="ARBA" id="ARBA00023125"/>
    </source>
</evidence>
<protein>
    <recommendedName>
        <fullName evidence="4">OmpR/PhoB-type domain-containing protein</fullName>
    </recommendedName>
</protein>
<sequence length="211" mass="23436">MMKKMIDELSLPIGSCRLERSESGAQVILENEKAFSITLPESCILQKLSENKGEVITKHDLIVAAWGRPEIIGSNSLPVAITNLRKVLEISNIKITNVPRRGYKIDIPEAEEVADVEPTREHVALAPLEQRNHGLEQVKVYGALLTLLFSAYAAIYTTFSWVKVECQQYGEATICSIQGEQPSREQVVGKAGRFYYSDQSGLMEVSHGSRS</sequence>
<dbReference type="Proteomes" id="UP000268973">
    <property type="component" value="Unassembled WGS sequence"/>
</dbReference>
<dbReference type="OrthoDB" id="5901560at2"/>
<feature type="DNA-binding region" description="OmpR/PhoB-type" evidence="2">
    <location>
        <begin position="8"/>
        <end position="107"/>
    </location>
</feature>
<reference evidence="5 6" key="1">
    <citation type="submission" date="2018-12" db="EMBL/GenBank/DDBJ databases">
        <title>Vibrio sp. isolated from China Sea.</title>
        <authorList>
            <person name="Li Y."/>
        </authorList>
    </citation>
    <scope>NUCLEOTIDE SEQUENCE [LARGE SCALE GENOMIC DNA]</scope>
    <source>
        <strain evidence="5 6">BEI207</strain>
    </source>
</reference>
<dbReference type="CDD" id="cd00383">
    <property type="entry name" value="trans_reg_C"/>
    <property type="match status" value="1"/>
</dbReference>
<feature type="domain" description="OmpR/PhoB-type" evidence="4">
    <location>
        <begin position="8"/>
        <end position="107"/>
    </location>
</feature>
<dbReference type="InterPro" id="IPR036388">
    <property type="entry name" value="WH-like_DNA-bd_sf"/>
</dbReference>
<dbReference type="InterPro" id="IPR001867">
    <property type="entry name" value="OmpR/PhoB-type_DNA-bd"/>
</dbReference>
<dbReference type="EMBL" id="RXZH01000001">
    <property type="protein sequence ID" value="RTZ17900.1"/>
    <property type="molecule type" value="Genomic_DNA"/>
</dbReference>
<feature type="transmembrane region" description="Helical" evidence="3">
    <location>
        <begin position="140"/>
        <end position="162"/>
    </location>
</feature>
<proteinExistence type="predicted"/>
<keyword evidence="1 2" id="KW-0238">DNA-binding</keyword>
<gene>
    <name evidence="5" type="ORF">EJ063_03685</name>
</gene>
<evidence type="ECO:0000259" key="4">
    <source>
        <dbReference type="PROSITE" id="PS51755"/>
    </source>
</evidence>
<dbReference type="GO" id="GO:0000160">
    <property type="term" value="P:phosphorelay signal transduction system"/>
    <property type="evidence" value="ECO:0007669"/>
    <property type="project" value="InterPro"/>
</dbReference>